<dbReference type="FunFam" id="1.25.40.340:FF:000002">
    <property type="entry name" value="Dihydroxyacetone kinase, L subunit"/>
    <property type="match status" value="1"/>
</dbReference>
<dbReference type="HOGENOM" id="CLU_066424_2_0_14"/>
<feature type="domain" description="DhaL" evidence="3">
    <location>
        <begin position="1"/>
        <end position="196"/>
    </location>
</feature>
<dbReference type="PROSITE" id="PS51480">
    <property type="entry name" value="DHAL"/>
    <property type="match status" value="1"/>
</dbReference>
<dbReference type="SMART" id="SM01120">
    <property type="entry name" value="Dak2"/>
    <property type="match status" value="1"/>
</dbReference>
<dbReference type="AlphaFoldDB" id="R4UJY9"/>
<dbReference type="PANTHER" id="PTHR28629:SF4">
    <property type="entry name" value="TRIOKINASE_FMN CYCLASE"/>
    <property type="match status" value="1"/>
</dbReference>
<dbReference type="KEGG" id="ssyr:SSYRP_v1c08860"/>
<dbReference type="InterPro" id="IPR050861">
    <property type="entry name" value="Dihydroxyacetone_Kinase"/>
</dbReference>
<dbReference type="GO" id="GO:0005829">
    <property type="term" value="C:cytosol"/>
    <property type="evidence" value="ECO:0007669"/>
    <property type="project" value="TreeGrafter"/>
</dbReference>
<reference evidence="4 5" key="1">
    <citation type="journal article" date="2013" name="Genome Biol. Evol.">
        <title>Complete genomes of two dipteran-associated spiroplasmas provided insights into the origin, dynamics, and impacts of viral invasion in spiroplasma.</title>
        <authorList>
            <person name="Ku C."/>
            <person name="Lo W.S."/>
            <person name="Chen L.L."/>
            <person name="Kuo C.H."/>
        </authorList>
    </citation>
    <scope>NUCLEOTIDE SEQUENCE [LARGE SCALE GENOMIC DNA]</scope>
    <source>
        <strain evidence="4">EA-1</strain>
    </source>
</reference>
<dbReference type="GO" id="GO:0019563">
    <property type="term" value="P:glycerol catabolic process"/>
    <property type="evidence" value="ECO:0007669"/>
    <property type="project" value="TreeGrafter"/>
</dbReference>
<dbReference type="STRING" id="1276229.SSYRP_v1c08860"/>
<dbReference type="GO" id="GO:0004371">
    <property type="term" value="F:glycerone kinase activity"/>
    <property type="evidence" value="ECO:0007669"/>
    <property type="project" value="InterPro"/>
</dbReference>
<organism evidence="4 5">
    <name type="scientific">Spiroplasma syrphidicola EA-1</name>
    <dbReference type="NCBI Taxonomy" id="1276229"/>
    <lineage>
        <taxon>Bacteria</taxon>
        <taxon>Bacillati</taxon>
        <taxon>Mycoplasmatota</taxon>
        <taxon>Mollicutes</taxon>
        <taxon>Entomoplasmatales</taxon>
        <taxon>Spiroplasmataceae</taxon>
        <taxon>Spiroplasma</taxon>
    </lineage>
</organism>
<dbReference type="Gene3D" id="1.25.40.340">
    <property type="match status" value="1"/>
</dbReference>
<evidence type="ECO:0000256" key="2">
    <source>
        <dbReference type="ARBA" id="ARBA00022777"/>
    </source>
</evidence>
<dbReference type="NCBIfam" id="TIGR02365">
    <property type="entry name" value="dha_L_ycgS"/>
    <property type="match status" value="1"/>
</dbReference>
<evidence type="ECO:0000256" key="1">
    <source>
        <dbReference type="ARBA" id="ARBA00022679"/>
    </source>
</evidence>
<dbReference type="SUPFAM" id="SSF101473">
    <property type="entry name" value="DhaL-like"/>
    <property type="match status" value="1"/>
</dbReference>
<dbReference type="PANTHER" id="PTHR28629">
    <property type="entry name" value="TRIOKINASE/FMN CYCLASE"/>
    <property type="match status" value="1"/>
</dbReference>
<keyword evidence="1" id="KW-0808">Transferase</keyword>
<dbReference type="InterPro" id="IPR012737">
    <property type="entry name" value="DhaK_L_YcgS"/>
</dbReference>
<dbReference type="eggNOG" id="COG1461">
    <property type="taxonomic scope" value="Bacteria"/>
</dbReference>
<dbReference type="Pfam" id="PF02734">
    <property type="entry name" value="Dak2"/>
    <property type="match status" value="1"/>
</dbReference>
<accession>R4UJY9</accession>
<dbReference type="InterPro" id="IPR004007">
    <property type="entry name" value="DhaL_dom"/>
</dbReference>
<name>R4UJY9_9MOLU</name>
<sequence>MEQAKIWQAITEKLIANKELLNDLDQAIGDGDHGTNLIRGFNEVIKDPVKLNGTWQASFNFVAMTLMSKVGGSSGPLFGIFFLNMSKAIKTASTQQEWLDAYLAGIKAVKTLGKSDVGEGTMLDALIPAVKILESNLNLNNKDLYKQMALAAQEGAEATITMLKTKGRASYLKERSVNHMDPGAKSVSLIFEAVSEALQ</sequence>
<dbReference type="Proteomes" id="UP000013963">
    <property type="component" value="Chromosome"/>
</dbReference>
<evidence type="ECO:0000259" key="3">
    <source>
        <dbReference type="PROSITE" id="PS51480"/>
    </source>
</evidence>
<proteinExistence type="predicted"/>
<evidence type="ECO:0000313" key="5">
    <source>
        <dbReference type="Proteomes" id="UP000013963"/>
    </source>
</evidence>
<keyword evidence="5" id="KW-1185">Reference proteome</keyword>
<keyword evidence="2 4" id="KW-0418">Kinase</keyword>
<dbReference type="PATRIC" id="fig|1276229.3.peg.881"/>
<gene>
    <name evidence="4" type="primary">dhaL</name>
    <name evidence="4" type="ORF">SSYRP_v1c08860</name>
</gene>
<dbReference type="InterPro" id="IPR036117">
    <property type="entry name" value="DhaL_dom_sf"/>
</dbReference>
<dbReference type="RefSeq" id="WP_016341115.1">
    <property type="nucleotide sequence ID" value="NC_021284.1"/>
</dbReference>
<evidence type="ECO:0000313" key="4">
    <source>
        <dbReference type="EMBL" id="AGM26475.1"/>
    </source>
</evidence>
<protein>
    <submittedName>
        <fullName evidence="4">Dihydroxyacetone kinase DhaL subunit</fullName>
    </submittedName>
</protein>
<dbReference type="EMBL" id="CP005078">
    <property type="protein sequence ID" value="AGM26475.1"/>
    <property type="molecule type" value="Genomic_DNA"/>
</dbReference>
<dbReference type="OrthoDB" id="9800291at2"/>